<dbReference type="AlphaFoldDB" id="A0AAF0IXN5"/>
<reference evidence="12" key="1">
    <citation type="submission" date="2023-03" db="EMBL/GenBank/DDBJ databases">
        <title>Mating type loci evolution in Malassezia.</title>
        <authorList>
            <person name="Coelho M.A."/>
        </authorList>
    </citation>
    <scope>NUCLEOTIDE SEQUENCE</scope>
    <source>
        <strain evidence="12">CBS 7876</strain>
    </source>
</reference>
<dbReference type="Pfam" id="PF22241">
    <property type="entry name" value="PSMD12-CSN4_N"/>
    <property type="match status" value="1"/>
</dbReference>
<dbReference type="SUPFAM" id="SSF46785">
    <property type="entry name" value="Winged helix' DNA-binding domain"/>
    <property type="match status" value="1"/>
</dbReference>
<comment type="subcellular location">
    <subcellularLocation>
        <location evidence="2">Cytoplasm</location>
    </subcellularLocation>
    <subcellularLocation>
        <location evidence="1">Nucleus</location>
    </subcellularLocation>
</comment>
<dbReference type="InterPro" id="IPR036390">
    <property type="entry name" value="WH_DNA-bd_sf"/>
</dbReference>
<evidence type="ECO:0000256" key="9">
    <source>
        <dbReference type="SAM" id="MobiDB-lite"/>
    </source>
</evidence>
<feature type="coiled-coil region" evidence="8">
    <location>
        <begin position="101"/>
        <end position="131"/>
    </location>
</feature>
<feature type="compositionally biased region" description="Low complexity" evidence="9">
    <location>
        <begin position="385"/>
        <end position="404"/>
    </location>
</feature>
<evidence type="ECO:0000259" key="11">
    <source>
        <dbReference type="Pfam" id="PF22241"/>
    </source>
</evidence>
<dbReference type="InterPro" id="IPR036388">
    <property type="entry name" value="WH-like_DNA-bd_sf"/>
</dbReference>
<dbReference type="InterPro" id="IPR000717">
    <property type="entry name" value="PCI_dom"/>
</dbReference>
<organism evidence="12 13">
    <name type="scientific">Malassezia obtusa</name>
    <dbReference type="NCBI Taxonomy" id="76774"/>
    <lineage>
        <taxon>Eukaryota</taxon>
        <taxon>Fungi</taxon>
        <taxon>Dikarya</taxon>
        <taxon>Basidiomycota</taxon>
        <taxon>Ustilaginomycotina</taxon>
        <taxon>Malasseziomycetes</taxon>
        <taxon>Malasseziales</taxon>
        <taxon>Malasseziaceae</taxon>
        <taxon>Malassezia</taxon>
    </lineage>
</organism>
<dbReference type="Proteomes" id="UP001214603">
    <property type="component" value="Chromosome 7"/>
</dbReference>
<dbReference type="InterPro" id="IPR054559">
    <property type="entry name" value="PSMD12-CSN4-like_N"/>
</dbReference>
<keyword evidence="13" id="KW-1185">Reference proteome</keyword>
<feature type="domain" description="PCI" evidence="10">
    <location>
        <begin position="315"/>
        <end position="379"/>
    </location>
</feature>
<keyword evidence="8" id="KW-0175">Coiled coil</keyword>
<proteinExistence type="inferred from homology"/>
<evidence type="ECO:0000256" key="7">
    <source>
        <dbReference type="ARBA" id="ARBA00023242"/>
    </source>
</evidence>
<evidence type="ECO:0000256" key="5">
    <source>
        <dbReference type="ARBA" id="ARBA00022490"/>
    </source>
</evidence>
<evidence type="ECO:0000256" key="3">
    <source>
        <dbReference type="ARBA" id="ARBA00010417"/>
    </source>
</evidence>
<comment type="similarity">
    <text evidence="3">Belongs to the CSN4 family.</text>
</comment>
<keyword evidence="6" id="KW-0736">Signalosome</keyword>
<evidence type="ECO:0000259" key="10">
    <source>
        <dbReference type="Pfam" id="PF01399"/>
    </source>
</evidence>
<name>A0AAF0IXN5_9BASI</name>
<dbReference type="EMBL" id="CP119940">
    <property type="protein sequence ID" value="WFD04281.1"/>
    <property type="molecule type" value="Genomic_DNA"/>
</dbReference>
<evidence type="ECO:0000256" key="6">
    <source>
        <dbReference type="ARBA" id="ARBA00022790"/>
    </source>
</evidence>
<evidence type="ECO:0000256" key="4">
    <source>
        <dbReference type="ARBA" id="ARBA00014881"/>
    </source>
</evidence>
<evidence type="ECO:0000256" key="1">
    <source>
        <dbReference type="ARBA" id="ARBA00004123"/>
    </source>
</evidence>
<dbReference type="PANTHER" id="PTHR10855">
    <property type="entry name" value="26S PROTEASOME NON-ATPASE REGULATORY SUBUNIT 12/COP9 SIGNALOSOME COMPLEX SUBUNIT 4"/>
    <property type="match status" value="1"/>
</dbReference>
<feature type="region of interest" description="Disordered" evidence="9">
    <location>
        <begin position="385"/>
        <end position="412"/>
    </location>
</feature>
<dbReference type="Pfam" id="PF01399">
    <property type="entry name" value="PCI"/>
    <property type="match status" value="1"/>
</dbReference>
<dbReference type="GO" id="GO:0008180">
    <property type="term" value="C:COP9 signalosome"/>
    <property type="evidence" value="ECO:0007669"/>
    <property type="project" value="UniProtKB-KW"/>
</dbReference>
<dbReference type="PANTHER" id="PTHR10855:SF2">
    <property type="entry name" value="COP9 SIGNALOSOME COMPLEX SUBUNIT 4"/>
    <property type="match status" value="1"/>
</dbReference>
<keyword evidence="5" id="KW-0963">Cytoplasm</keyword>
<evidence type="ECO:0000256" key="2">
    <source>
        <dbReference type="ARBA" id="ARBA00004496"/>
    </source>
</evidence>
<evidence type="ECO:0000313" key="13">
    <source>
        <dbReference type="Proteomes" id="UP001214603"/>
    </source>
</evidence>
<dbReference type="Gene3D" id="1.10.10.10">
    <property type="entry name" value="Winged helix-like DNA-binding domain superfamily/Winged helix DNA-binding domain"/>
    <property type="match status" value="1"/>
</dbReference>
<dbReference type="GO" id="GO:0005829">
    <property type="term" value="C:cytosol"/>
    <property type="evidence" value="ECO:0007669"/>
    <property type="project" value="TreeGrafter"/>
</dbReference>
<dbReference type="InterPro" id="IPR040134">
    <property type="entry name" value="PSMD12/CSN4"/>
</dbReference>
<feature type="domain" description="PSMD12/CSN4-like N-terminal" evidence="11">
    <location>
        <begin position="97"/>
        <end position="230"/>
    </location>
</feature>
<protein>
    <recommendedName>
        <fullName evidence="4">COP9 signalosome complex subunit 4</fullName>
    </recommendedName>
</protein>
<accession>A0AAF0IXN5</accession>
<gene>
    <name evidence="12" type="ORF">MOBT1_002986</name>
</gene>
<evidence type="ECO:0000313" key="12">
    <source>
        <dbReference type="EMBL" id="WFD04281.1"/>
    </source>
</evidence>
<sequence length="440" mass="47310">MTSVAARLADAAQIAAVGERIDAYDRILDSVMQLDGATLTAALDEYVHGAVLERANLAGAGLIAGRRCLALLAERLCAAHDAPGTTLADHDTYTGVLRRTLDATHEHAAALEDELAELRVLLADALEAQQRWEDAAHVLRAIPSDANRRSKPDTYWLRLNVRLLRLCLHAGALADADLYMKKASSLVHAARDAPDTDPLLLDFRRAQAELYDRQLRCYDAALRFYELSSAHTLPPPAQSDMLARAVASALVAPVSAPRMRLLRQLQRDARTHALPLGAPLALLADARIVRADTAAAIAAHLPPHLRAGTEGAPSALEDALAEHNVYAASRVYTTITLDSLAQLVQRPEDACEALVARMIVQKRLPPACSIHQVARAVFFAPDDAPLSADDGGDAPDAPADAPEGPVCPDAHDAERQCRDRRLAAALAYLSDAHARLQVTK</sequence>
<keyword evidence="7" id="KW-0539">Nucleus</keyword>
<evidence type="ECO:0000256" key="8">
    <source>
        <dbReference type="SAM" id="Coils"/>
    </source>
</evidence>